<organism evidence="2">
    <name type="scientific">Sesamum radiatum</name>
    <name type="common">Black benniseed</name>
    <dbReference type="NCBI Taxonomy" id="300843"/>
    <lineage>
        <taxon>Eukaryota</taxon>
        <taxon>Viridiplantae</taxon>
        <taxon>Streptophyta</taxon>
        <taxon>Embryophyta</taxon>
        <taxon>Tracheophyta</taxon>
        <taxon>Spermatophyta</taxon>
        <taxon>Magnoliopsida</taxon>
        <taxon>eudicotyledons</taxon>
        <taxon>Gunneridae</taxon>
        <taxon>Pentapetalae</taxon>
        <taxon>asterids</taxon>
        <taxon>lamiids</taxon>
        <taxon>Lamiales</taxon>
        <taxon>Pedaliaceae</taxon>
        <taxon>Sesamum</taxon>
    </lineage>
</organism>
<gene>
    <name evidence="2" type="ORF">Sradi_3569400</name>
</gene>
<accession>A0AAW2QG79</accession>
<dbReference type="PANTHER" id="PTHR33116:SF86">
    <property type="entry name" value="REVERSE TRANSCRIPTASE DOMAIN-CONTAINING PROTEIN"/>
    <property type="match status" value="1"/>
</dbReference>
<name>A0AAW2QG79_SESRA</name>
<evidence type="ECO:0000259" key="1">
    <source>
        <dbReference type="Pfam" id="PF13966"/>
    </source>
</evidence>
<evidence type="ECO:0000313" key="2">
    <source>
        <dbReference type="EMBL" id="KAL0366793.1"/>
    </source>
</evidence>
<feature type="domain" description="Reverse transcriptase zinc-binding" evidence="1">
    <location>
        <begin position="294"/>
        <end position="354"/>
    </location>
</feature>
<sequence length="467" mass="51729">MSKEGIQTIISTYFQELFRSTKLSAGAIAKVLEGMTAKVSTEMNEVVSQPFSAEEVKHAIFQMYPYKSPGPDGLSPVFYHKYWHIVRPEVTSFVLDFLNLEEALSCVGRVLRELEAASGLAVNLEKSAIAFSRNIPKESQIYLARTLGVRTVERHEKYLGLPALVGRYKKETFQNLKDKVWKRLQSWRCKNLLQAGKVVLLKSVVQAMPTYVMGCFLVPTSIHRELEGLMADLLSPRDVIVAGPRWHIGSGQKVFIWTDREVFRLEDVEAILRITSVAGEQDQLRWHYEKSGKYSVKSAYLLLSKAPFVSTGSMSLTSDNWNFIWPATVPPKVRLFAWRACRNSLPTSANLARRASLSLGAILGAALTTKICSILFSGVNSPASSGLFPISPGLAFGAITPIQMPGLGVCFETWMKMGLLECFSSAGSCGAHATSCCLRTLLCPLWSRWSEFGAVSVCCHRGKVVGR</sequence>
<dbReference type="EMBL" id="JACGWJ010000015">
    <property type="protein sequence ID" value="KAL0366793.1"/>
    <property type="molecule type" value="Genomic_DNA"/>
</dbReference>
<protein>
    <recommendedName>
        <fullName evidence="1">Reverse transcriptase zinc-binding domain-containing protein</fullName>
    </recommendedName>
</protein>
<reference evidence="2" key="1">
    <citation type="submission" date="2020-06" db="EMBL/GenBank/DDBJ databases">
        <authorList>
            <person name="Li T."/>
            <person name="Hu X."/>
            <person name="Zhang T."/>
            <person name="Song X."/>
            <person name="Zhang H."/>
            <person name="Dai N."/>
            <person name="Sheng W."/>
            <person name="Hou X."/>
            <person name="Wei L."/>
        </authorList>
    </citation>
    <scope>NUCLEOTIDE SEQUENCE</scope>
    <source>
        <strain evidence="2">G02</strain>
        <tissue evidence="2">Leaf</tissue>
    </source>
</reference>
<dbReference type="PANTHER" id="PTHR33116">
    <property type="entry name" value="REVERSE TRANSCRIPTASE ZINC-BINDING DOMAIN-CONTAINING PROTEIN-RELATED-RELATED"/>
    <property type="match status" value="1"/>
</dbReference>
<comment type="caution">
    <text evidence="2">The sequence shown here is derived from an EMBL/GenBank/DDBJ whole genome shotgun (WGS) entry which is preliminary data.</text>
</comment>
<dbReference type="AlphaFoldDB" id="A0AAW2QG79"/>
<dbReference type="InterPro" id="IPR026960">
    <property type="entry name" value="RVT-Znf"/>
</dbReference>
<proteinExistence type="predicted"/>
<dbReference type="Pfam" id="PF13966">
    <property type="entry name" value="zf-RVT"/>
    <property type="match status" value="1"/>
</dbReference>
<reference evidence="2" key="2">
    <citation type="journal article" date="2024" name="Plant">
        <title>Genomic evolution and insights into agronomic trait innovations of Sesamum species.</title>
        <authorList>
            <person name="Miao H."/>
            <person name="Wang L."/>
            <person name="Qu L."/>
            <person name="Liu H."/>
            <person name="Sun Y."/>
            <person name="Le M."/>
            <person name="Wang Q."/>
            <person name="Wei S."/>
            <person name="Zheng Y."/>
            <person name="Lin W."/>
            <person name="Duan Y."/>
            <person name="Cao H."/>
            <person name="Xiong S."/>
            <person name="Wang X."/>
            <person name="Wei L."/>
            <person name="Li C."/>
            <person name="Ma Q."/>
            <person name="Ju M."/>
            <person name="Zhao R."/>
            <person name="Li G."/>
            <person name="Mu C."/>
            <person name="Tian Q."/>
            <person name="Mei H."/>
            <person name="Zhang T."/>
            <person name="Gao T."/>
            <person name="Zhang H."/>
        </authorList>
    </citation>
    <scope>NUCLEOTIDE SEQUENCE</scope>
    <source>
        <strain evidence="2">G02</strain>
    </source>
</reference>